<organism evidence="5 6">
    <name type="scientific">Paludisphaera mucosa</name>
    <dbReference type="NCBI Taxonomy" id="3030827"/>
    <lineage>
        <taxon>Bacteria</taxon>
        <taxon>Pseudomonadati</taxon>
        <taxon>Planctomycetota</taxon>
        <taxon>Planctomycetia</taxon>
        <taxon>Isosphaerales</taxon>
        <taxon>Isosphaeraceae</taxon>
        <taxon>Paludisphaera</taxon>
    </lineage>
</organism>
<proteinExistence type="predicted"/>
<keyword evidence="1" id="KW-0732">Signal</keyword>
<feature type="signal peptide" evidence="1">
    <location>
        <begin position="1"/>
        <end position="23"/>
    </location>
</feature>
<gene>
    <name evidence="5" type="ORF">PZE19_27965</name>
</gene>
<dbReference type="Pfam" id="PF17389">
    <property type="entry name" value="Bac_rhamnosid6H"/>
    <property type="match status" value="1"/>
</dbReference>
<dbReference type="InterPro" id="IPR013737">
    <property type="entry name" value="Bac_rhamnosid_N"/>
</dbReference>
<dbReference type="InterPro" id="IPR012341">
    <property type="entry name" value="6hp_glycosidase-like_sf"/>
</dbReference>
<dbReference type="Gene3D" id="2.60.420.10">
    <property type="entry name" value="Maltose phosphorylase, domain 3"/>
    <property type="match status" value="1"/>
</dbReference>
<evidence type="ECO:0000259" key="2">
    <source>
        <dbReference type="Pfam" id="PF08531"/>
    </source>
</evidence>
<keyword evidence="6" id="KW-1185">Reference proteome</keyword>
<evidence type="ECO:0000313" key="5">
    <source>
        <dbReference type="EMBL" id="MDG3007618.1"/>
    </source>
</evidence>
<sequence length="977" mass="107166">MRTSRVALWLVVCASVGAAAARAGDAAKPAPGGELTASWIWLDQEETTPYNQTILAKKGFTIERPLRGRVRITADSSYRLSINGRWVNDGPCRAWAEHYQYDDFDVTPYLRPGENEVAVVARYYGVGDFHRVPKRAGLLVQIDVEEGDERTTTVASDASWMVAPAEAWIRNTPKVSIQMEPAELYDATLEAAPPYGPAKVVATATGGPWKDLRPRDVALLTRQPVALRAFLGANVVRAEGWNFCLPAARLVHPGLIEANNNTSCACGLATLIVNDEPCEVRVENDNIEVAIDGATAKDGVFKLAAGRHLLLGFVRNIFGHDKEKAVRFLDPKGFRLVNPMGDDQTNPFCFLAFPEFAVVGDDLVWPALETRPEAAKAEQGYDAAKAELLKSVRSVDVFRAKLGERVKQMTVAEMFVRDPYWRFLGRKVVGPADALVSDPSALMHESPSATTVRPSPDGDVELLYDLGEQNVGYYDFELVADAGVAVDVFEVEYIAPDGRIQFPLGNRNGMRYVAKNGVNTFTSLKRRSGRYVFITLRRQKTPVAIRNFRLIESTYPVEQVGSFACSDPRLDRIWAISTRTLKLCMEDTFTDCPLYEQTHWVGDARNESLLAYQVFGATDLARRCIRITADSIERYPFAGCQTPSSWDVLIPAWSFLWGISIWDYYWYTGDVEALRAFQPAALKNLERAEKYIDRHALFSGPFWNFFDWSGIDQNRKTVVHNSLFFIGAIDAALKSAEVLGDHSRDDWLKATRARLATGVNALWNPAKGAYPDSVRDDGEPSPSTSQHTSFLAVLFDVVDPANRAAAAKNVLAPPEGMVRVGSPFAALYHYGAMEALGREDAIVAEIYKNYLPMLDAGATTVWESFASGTTGGGGFPTRSHCHAWSSAPNLYLPRIILGVRPVAAGSAAFEINPRPSGLSWAKGTVVTARGPVVVSWTLDDKGALAIQAAGPKGVALTVGRNPETAGKAVTFNGRPAP</sequence>
<protein>
    <submittedName>
        <fullName evidence="5">Alpha-L-rhamnosidase N-terminal domain-containing protein</fullName>
    </submittedName>
</protein>
<evidence type="ECO:0000313" key="6">
    <source>
        <dbReference type="Proteomes" id="UP001216907"/>
    </source>
</evidence>
<dbReference type="InterPro" id="IPR035398">
    <property type="entry name" value="Bac_rhamnosid_C"/>
</dbReference>
<evidence type="ECO:0000259" key="3">
    <source>
        <dbReference type="Pfam" id="PF17389"/>
    </source>
</evidence>
<dbReference type="SUPFAM" id="SSF48208">
    <property type="entry name" value="Six-hairpin glycosidases"/>
    <property type="match status" value="1"/>
</dbReference>
<dbReference type="RefSeq" id="WP_277863892.1">
    <property type="nucleotide sequence ID" value="NZ_JARRAG010000002.1"/>
</dbReference>
<dbReference type="InterPro" id="IPR008928">
    <property type="entry name" value="6-hairpin_glycosidase_sf"/>
</dbReference>
<accession>A0ABT6FJU2</accession>
<reference evidence="5 6" key="1">
    <citation type="submission" date="2023-03" db="EMBL/GenBank/DDBJ databases">
        <title>Paludisphaera mucosa sp. nov. a novel planctomycete from northern fen.</title>
        <authorList>
            <person name="Ivanova A."/>
        </authorList>
    </citation>
    <scope>NUCLEOTIDE SEQUENCE [LARGE SCALE GENOMIC DNA]</scope>
    <source>
        <strain evidence="5 6">Pla2</strain>
    </source>
</reference>
<feature type="domain" description="Alpha-L-rhamnosidase C-terminal" evidence="4">
    <location>
        <begin position="898"/>
        <end position="958"/>
    </location>
</feature>
<dbReference type="PANTHER" id="PTHR34987">
    <property type="entry name" value="C, PUTATIVE (AFU_ORTHOLOGUE AFUA_3G02880)-RELATED"/>
    <property type="match status" value="1"/>
</dbReference>
<comment type="caution">
    <text evidence="5">The sequence shown here is derived from an EMBL/GenBank/DDBJ whole genome shotgun (WGS) entry which is preliminary data.</text>
</comment>
<feature type="chain" id="PRO_5046430185" evidence="1">
    <location>
        <begin position="24"/>
        <end position="977"/>
    </location>
</feature>
<dbReference type="Pfam" id="PF17390">
    <property type="entry name" value="Bac_rhamnosid_C"/>
    <property type="match status" value="1"/>
</dbReference>
<evidence type="ECO:0000259" key="4">
    <source>
        <dbReference type="Pfam" id="PF17390"/>
    </source>
</evidence>
<dbReference type="Proteomes" id="UP001216907">
    <property type="component" value="Unassembled WGS sequence"/>
</dbReference>
<dbReference type="Gene3D" id="2.60.120.260">
    <property type="entry name" value="Galactose-binding domain-like"/>
    <property type="match status" value="3"/>
</dbReference>
<dbReference type="Gene3D" id="1.50.10.10">
    <property type="match status" value="1"/>
</dbReference>
<dbReference type="PANTHER" id="PTHR34987:SF4">
    <property type="entry name" value="ALPHA-L-RHAMNOSIDASE C-TERMINAL DOMAIN-CONTAINING PROTEIN"/>
    <property type="match status" value="1"/>
</dbReference>
<name>A0ABT6FJU2_9BACT</name>
<dbReference type="EMBL" id="JARRAG010000002">
    <property type="protein sequence ID" value="MDG3007618.1"/>
    <property type="molecule type" value="Genomic_DNA"/>
</dbReference>
<feature type="domain" description="Bacterial alpha-L-rhamnosidase N-terminal" evidence="2">
    <location>
        <begin position="66"/>
        <end position="163"/>
    </location>
</feature>
<feature type="domain" description="Alpha-L-rhamnosidase six-hairpin glycosidase" evidence="3">
    <location>
        <begin position="558"/>
        <end position="894"/>
    </location>
</feature>
<dbReference type="Pfam" id="PF08531">
    <property type="entry name" value="Bac_rhamnosid_N"/>
    <property type="match status" value="1"/>
</dbReference>
<evidence type="ECO:0000256" key="1">
    <source>
        <dbReference type="SAM" id="SignalP"/>
    </source>
</evidence>
<dbReference type="InterPro" id="IPR035396">
    <property type="entry name" value="Bac_rhamnosid6H"/>
</dbReference>